<dbReference type="Proteomes" id="UP000627155">
    <property type="component" value="Chromosome"/>
</dbReference>
<keyword evidence="8 9" id="KW-0472">Membrane</keyword>
<evidence type="ECO:0000256" key="7">
    <source>
        <dbReference type="ARBA" id="ARBA00022989"/>
    </source>
</evidence>
<keyword evidence="4 9" id="KW-0813">Transport</keyword>
<dbReference type="GO" id="GO:0005886">
    <property type="term" value="C:plasma membrane"/>
    <property type="evidence" value="ECO:0007669"/>
    <property type="project" value="UniProtKB-SubCell"/>
</dbReference>
<comment type="subcellular location">
    <subcellularLocation>
        <location evidence="1 9">Cell membrane</location>
        <topology evidence="1 9">Multi-pass membrane protein</topology>
    </subcellularLocation>
</comment>
<feature type="transmembrane region" description="Helical" evidence="9">
    <location>
        <begin position="12"/>
        <end position="39"/>
    </location>
</feature>
<gene>
    <name evidence="9" type="primary">sepA</name>
    <name evidence="10" type="ORF">BU072_12430</name>
    <name evidence="11" type="ORF">I6J37_06810</name>
</gene>
<dbReference type="EMBL" id="CP069486">
    <property type="protein sequence ID" value="QRO83940.1"/>
    <property type="molecule type" value="Genomic_DNA"/>
</dbReference>
<evidence type="ECO:0000313" key="10">
    <source>
        <dbReference type="EMBL" id="PTI28044.1"/>
    </source>
</evidence>
<keyword evidence="6 9" id="KW-0812">Transmembrane</keyword>
<name>A0A2T4PQH9_9STAP</name>
<keyword evidence="13" id="KW-1185">Reference proteome</keyword>
<reference evidence="10" key="2">
    <citation type="submission" date="2018-03" db="EMBL/GenBank/DDBJ databases">
        <authorList>
            <person name="Keele B.F."/>
        </authorList>
    </citation>
    <scope>NUCLEOTIDE SEQUENCE</scope>
    <source>
        <strain evidence="10">SNUC 2204</strain>
    </source>
</reference>
<evidence type="ECO:0000313" key="13">
    <source>
        <dbReference type="Proteomes" id="UP000627155"/>
    </source>
</evidence>
<evidence type="ECO:0000313" key="11">
    <source>
        <dbReference type="EMBL" id="QRO83940.1"/>
    </source>
</evidence>
<feature type="transmembrane region" description="Helical" evidence="9">
    <location>
        <begin position="96"/>
        <end position="121"/>
    </location>
</feature>
<evidence type="ECO:0000256" key="2">
    <source>
        <dbReference type="ARBA" id="ARBA00006238"/>
    </source>
</evidence>
<reference evidence="10 12" key="1">
    <citation type="journal article" date="2016" name="Front. Microbiol.">
        <title>Comprehensive Phylogenetic Analysis of Bovine Non-aureus Staphylococci Species Based on Whole-Genome Sequencing.</title>
        <authorList>
            <person name="Naushad S."/>
            <person name="Barkema H.W."/>
            <person name="Luby C."/>
            <person name="Condas L.A."/>
            <person name="Nobrega D.B."/>
            <person name="Carson D.A."/>
            <person name="De Buck J."/>
        </authorList>
    </citation>
    <scope>NUCLEOTIDE SEQUENCE [LARGE SCALE GENOMIC DNA]</scope>
    <source>
        <strain evidence="10 12">SNUC 2204</strain>
    </source>
</reference>
<dbReference type="Pfam" id="PF17080">
    <property type="entry name" value="SepA"/>
    <property type="match status" value="1"/>
</dbReference>
<accession>A0A2T4PQH9</accession>
<keyword evidence="5" id="KW-1003">Cell membrane</keyword>
<dbReference type="Proteomes" id="UP000241209">
    <property type="component" value="Unassembled WGS sequence"/>
</dbReference>
<evidence type="ECO:0000313" key="12">
    <source>
        <dbReference type="Proteomes" id="UP000241209"/>
    </source>
</evidence>
<evidence type="ECO:0000256" key="4">
    <source>
        <dbReference type="ARBA" id="ARBA00022448"/>
    </source>
</evidence>
<evidence type="ECO:0000256" key="1">
    <source>
        <dbReference type="ARBA" id="ARBA00004651"/>
    </source>
</evidence>
<dbReference type="InterPro" id="IPR031396">
    <property type="entry name" value="SepA"/>
</dbReference>
<dbReference type="EMBL" id="PZFK01000036">
    <property type="protein sequence ID" value="PTI28044.1"/>
    <property type="molecule type" value="Genomic_DNA"/>
</dbReference>
<reference evidence="11 13" key="3">
    <citation type="submission" date="2021-02" db="EMBL/GenBank/DDBJ databases">
        <title>FDA dAtabase for Regulatory Grade micrObial Sequences (FDA-ARGOS): Supporting development and validation of Infectious Disease Dx tests.</title>
        <authorList>
            <person name="Sproer C."/>
            <person name="Gronow S."/>
            <person name="Severitt S."/>
            <person name="Schroder I."/>
            <person name="Tallon L."/>
            <person name="Sadzewicz L."/>
            <person name="Zhao X."/>
            <person name="Boylan J."/>
            <person name="Ott S."/>
            <person name="Bowen H."/>
            <person name="Vavikolanu K."/>
            <person name="Mehta A."/>
            <person name="Aluvathingal J."/>
            <person name="Nadendla S."/>
            <person name="Lowell S."/>
            <person name="Myers T."/>
            <person name="Yan Y."/>
            <person name="Sichtig H."/>
        </authorList>
    </citation>
    <scope>NUCLEOTIDE SEQUENCE [LARGE SCALE GENOMIC DNA]</scope>
    <source>
        <strain evidence="11 13">FDAARGOS_1207</strain>
    </source>
</reference>
<evidence type="ECO:0000256" key="9">
    <source>
        <dbReference type="RuleBase" id="RU362138"/>
    </source>
</evidence>
<comment type="function">
    <text evidence="9">Involved in multidrug efflux.</text>
</comment>
<protein>
    <recommendedName>
        <fullName evidence="3 9">Multidrug resistance efflux pump SepA</fullName>
    </recommendedName>
    <alternativeName>
        <fullName evidence="9">Antiseptic resistance protein SepA</fullName>
    </alternativeName>
</protein>
<dbReference type="AlphaFoldDB" id="A0A2T4PQH9"/>
<dbReference type="RefSeq" id="WP_016912649.1">
    <property type="nucleotide sequence ID" value="NZ_BMDF01000007.1"/>
</dbReference>
<dbReference type="STRING" id="1167632.GCA_000286335_01969"/>
<evidence type="ECO:0000256" key="5">
    <source>
        <dbReference type="ARBA" id="ARBA00022475"/>
    </source>
</evidence>
<evidence type="ECO:0000256" key="6">
    <source>
        <dbReference type="ARBA" id="ARBA00022692"/>
    </source>
</evidence>
<evidence type="ECO:0000256" key="3">
    <source>
        <dbReference type="ARBA" id="ARBA00016025"/>
    </source>
</evidence>
<sequence length="155" mass="18499">MKRKNKRFDVFQLLSILIIISIFTLSGAVFIVLLSFGMFGLSRILIYYGLAEFNYNKSMIDNLFYYGSYILFGYFTLVAIEFLLDRFKNKLNDNPYFKGMTFHLLTITVSTFMFYFTVHIYYSQIKIEFWVILIIITILYICTEIFYPDSKNLNR</sequence>
<evidence type="ECO:0000256" key="8">
    <source>
        <dbReference type="ARBA" id="ARBA00023136"/>
    </source>
</evidence>
<feature type="transmembrane region" description="Helical" evidence="9">
    <location>
        <begin position="127"/>
        <end position="147"/>
    </location>
</feature>
<feature type="transmembrane region" description="Helical" evidence="9">
    <location>
        <begin position="63"/>
        <end position="84"/>
    </location>
</feature>
<comment type="similarity">
    <text evidence="2 9">Belongs to the multidrug resistance efflux pump SepA family.</text>
</comment>
<organism evidence="10 12">
    <name type="scientific">Mammaliicoccus vitulinus</name>
    <dbReference type="NCBI Taxonomy" id="71237"/>
    <lineage>
        <taxon>Bacteria</taxon>
        <taxon>Bacillati</taxon>
        <taxon>Bacillota</taxon>
        <taxon>Bacilli</taxon>
        <taxon>Bacillales</taxon>
        <taxon>Staphylococcaceae</taxon>
        <taxon>Mammaliicoccus</taxon>
    </lineage>
</organism>
<dbReference type="GeneID" id="64117321"/>
<proteinExistence type="inferred from homology"/>
<keyword evidence="7 9" id="KW-1133">Transmembrane helix</keyword>